<dbReference type="Pfam" id="PF13524">
    <property type="entry name" value="Glyco_trans_1_2"/>
    <property type="match status" value="2"/>
</dbReference>
<evidence type="ECO:0000313" key="4">
    <source>
        <dbReference type="Proteomes" id="UP000325372"/>
    </source>
</evidence>
<accession>A0A5N0TFX3</accession>
<dbReference type="InterPro" id="IPR029044">
    <property type="entry name" value="Nucleotide-diphossugar_trans"/>
</dbReference>
<comment type="caution">
    <text evidence="3">The sequence shown here is derived from an EMBL/GenBank/DDBJ whole genome shotgun (WGS) entry which is preliminary data.</text>
</comment>
<evidence type="ECO:0000259" key="2">
    <source>
        <dbReference type="Pfam" id="PF13524"/>
    </source>
</evidence>
<gene>
    <name evidence="3" type="ORF">F3N42_03280</name>
</gene>
<dbReference type="Pfam" id="PF00535">
    <property type="entry name" value="Glycos_transf_2"/>
    <property type="match status" value="1"/>
</dbReference>
<keyword evidence="3" id="KW-0808">Transferase</keyword>
<dbReference type="InterPro" id="IPR027417">
    <property type="entry name" value="P-loop_NTPase"/>
</dbReference>
<dbReference type="RefSeq" id="WP_150862943.1">
    <property type="nucleotide sequence ID" value="NZ_VYXP01000002.1"/>
</dbReference>
<keyword evidence="4" id="KW-1185">Reference proteome</keyword>
<sequence>MTNERDTGQTLDGQAVSKPVVLVLGMHRSGTSLLCGLLESAGVYFGEPSDFMAPNEENPKGFREHLKLRHRNDELLFSKQCDWAEVSGFDDRTLTAEDEATRIYSEWISRFIASIDSNSGHDLIGVKDPRLCLLAPLWYQALGQRVVTVFVNRMPEEIATSLATRNGFAPEFTHFLTERYLHLATKAAKKRPHIVVNFEDLVLRPVEPLVRIQQFVEAQTGQSLKIDEERLNAFSDKGLYRSQFEGERLPATHHLAAWFTEMQGGALPDVPEYIVEPTAEILRREHEIRFNRWEQMRGRFQSIESRYVAITRPELTLERHEIPVGFESLKGIGEKSIKVGLDEVLVENVLAHLYRQKEGQHSLVAAELRNMRGLLSSVNDQRHALDQLLDGSKTLLEQMAVELPRAREETEALRKQFDSARKVVENLEFELKSAITEKSSFQSANIKLQDRLVHVEAEFASLSEAHKTCSELVSSVTSGLRAKNLAAMDMVSVAVSSITEVLAPARQLVQLLGDILDSKSWKLIEPQLRLLMAPATAGFGETSLDLLKQEFHRVRASLKACEGGATEQIERMASNAQWAACSPETSIIVLTRNGAHHLKNLFTSYLEHHRRELAEWLIVDHASDDETEALVESLGSRLPLRYIKLDRNDTYSRSNNLATVFARGRHMVFCNNDIIFDRPVIQQLTKALDDDSGIGAVGLNLYYPSENPHDRQLQHGGINFRYDEQFKFPRPYNVTQERNTPGNFEVPAVTAALMACRFEDFWAVGGFNEGYVYGYEDVDLSLTIHRNLNKKIVLNASLSAIHDESASQKKDDNRAVAKRRLGNIELFRERYNRYVTRNYLKLFPGAGNNAPFRLGLVVTDDDPNTTAGDYFTASELASSLTEQYGWECRFLPRLSKTTNWYDCRGLDGVLVLIDAYDLRNIKNAAPGLVRMAWLRNWFDRWVRHDWFDLYDIAFCSSEKSANYVSRLTPVAVEVMKIATNPKRFDVQGSSHDKYESDYCFTGSYWNARRDIEDFDPNELSWRFQLFGSGWDDHEQFQGSWFGPVPYDDIPAVYASTKLVIDDANHVTRPWGSVNSRVFDALASGALVLSNGQRGAAETFDGELPTWDSADELTELVDYYLSNPGEREALVNRLRGLVLERHTYDRRARSLNSILEKFAEKTRVAIKLPVPRWDLANEWGDYHLASALARSLQKLGYRVRLDVLSDWYEPRAEQDDVVIVMRGLSEYEPRSHQLNIMWNISHPDKIESAEYERYDLVFVASVAHAHKLDEELSRPVLPLLQCTDPARFNWRDDRVRNEDVLFVGNSRGVLRDIVRDAIEAGINIKVYGTHWEKLIDRKYIAGEHIDNAELADAYANCAVVLNDHWETMREYGFVSNRLFDLAGCGAVVVSDSVPGIAELFGNLVYEYDGTPAGLKARVEQAKTEAESRMPDRKSLAEAVAKSHCMDARAGHFHQHIQRLLSEQKKPGQGK</sequence>
<dbReference type="Gene3D" id="3.40.50.300">
    <property type="entry name" value="P-loop containing nucleotide triphosphate hydrolases"/>
    <property type="match status" value="1"/>
</dbReference>
<dbReference type="PANTHER" id="PTHR43179">
    <property type="entry name" value="RHAMNOSYLTRANSFERASE WBBL"/>
    <property type="match status" value="1"/>
</dbReference>
<evidence type="ECO:0000313" key="3">
    <source>
        <dbReference type="EMBL" id="KAA9133384.1"/>
    </source>
</evidence>
<name>A0A5N0TFX3_9GAMM</name>
<feature type="domain" description="Spore protein YkvP/CgeB glycosyl transferase-like" evidence="2">
    <location>
        <begin position="1020"/>
        <end position="1150"/>
    </location>
</feature>
<dbReference type="GO" id="GO:0016740">
    <property type="term" value="F:transferase activity"/>
    <property type="evidence" value="ECO:0007669"/>
    <property type="project" value="UniProtKB-KW"/>
</dbReference>
<organism evidence="3 4">
    <name type="scientific">Marinihelvus fidelis</name>
    <dbReference type="NCBI Taxonomy" id="2613842"/>
    <lineage>
        <taxon>Bacteria</taxon>
        <taxon>Pseudomonadati</taxon>
        <taxon>Pseudomonadota</taxon>
        <taxon>Gammaproteobacteria</taxon>
        <taxon>Chromatiales</taxon>
        <taxon>Wenzhouxiangellaceae</taxon>
        <taxon>Marinihelvus</taxon>
    </lineage>
</organism>
<dbReference type="EMBL" id="VYXP01000002">
    <property type="protein sequence ID" value="KAA9133384.1"/>
    <property type="molecule type" value="Genomic_DNA"/>
</dbReference>
<proteinExistence type="predicted"/>
<protein>
    <submittedName>
        <fullName evidence="3">Glycosyltransferase</fullName>
    </submittedName>
</protein>
<dbReference type="SUPFAM" id="SSF52540">
    <property type="entry name" value="P-loop containing nucleoside triphosphate hydrolases"/>
    <property type="match status" value="1"/>
</dbReference>
<dbReference type="PANTHER" id="PTHR43179:SF7">
    <property type="entry name" value="RHAMNOSYLTRANSFERASE WBBL"/>
    <property type="match status" value="1"/>
</dbReference>
<dbReference type="SUPFAM" id="SSF53756">
    <property type="entry name" value="UDP-Glycosyltransferase/glycogen phosphorylase"/>
    <property type="match status" value="2"/>
</dbReference>
<dbReference type="Proteomes" id="UP000325372">
    <property type="component" value="Unassembled WGS sequence"/>
</dbReference>
<feature type="domain" description="Glycosyltransferase 2-like" evidence="1">
    <location>
        <begin position="586"/>
        <end position="753"/>
    </location>
</feature>
<feature type="domain" description="Spore protein YkvP/CgeB glycosyl transferase-like" evidence="2">
    <location>
        <begin position="1313"/>
        <end position="1451"/>
    </location>
</feature>
<dbReference type="SUPFAM" id="SSF53448">
    <property type="entry name" value="Nucleotide-diphospho-sugar transferases"/>
    <property type="match status" value="1"/>
</dbReference>
<evidence type="ECO:0000259" key="1">
    <source>
        <dbReference type="Pfam" id="PF00535"/>
    </source>
</evidence>
<dbReference type="InterPro" id="IPR001173">
    <property type="entry name" value="Glyco_trans_2-like"/>
</dbReference>
<dbReference type="Gene3D" id="3.90.550.10">
    <property type="entry name" value="Spore Coat Polysaccharide Biosynthesis Protein SpsA, Chain A"/>
    <property type="match status" value="1"/>
</dbReference>
<dbReference type="InterPro" id="IPR055259">
    <property type="entry name" value="YkvP/CgeB_Glyco_trans-like"/>
</dbReference>
<reference evidence="3 4" key="1">
    <citation type="submission" date="2019-09" db="EMBL/GenBank/DDBJ databases">
        <title>Wenzhouxiangella sp. Genome sequencing and assembly.</title>
        <authorList>
            <person name="Zhang R."/>
        </authorList>
    </citation>
    <scope>NUCLEOTIDE SEQUENCE [LARGE SCALE GENOMIC DNA]</scope>
    <source>
        <strain evidence="3 4">W260</strain>
    </source>
</reference>